<reference evidence="3" key="1">
    <citation type="submission" date="2022-04" db="EMBL/GenBank/DDBJ databases">
        <title>A functionally conserved STORR gene fusion in Papaver species that diverged 16.8 million years ago.</title>
        <authorList>
            <person name="Catania T."/>
        </authorList>
    </citation>
    <scope>NUCLEOTIDE SEQUENCE</scope>
    <source>
        <strain evidence="3">S-188037</strain>
    </source>
</reference>
<organism evidence="3 4">
    <name type="scientific">Papaver atlanticum</name>
    <dbReference type="NCBI Taxonomy" id="357466"/>
    <lineage>
        <taxon>Eukaryota</taxon>
        <taxon>Viridiplantae</taxon>
        <taxon>Streptophyta</taxon>
        <taxon>Embryophyta</taxon>
        <taxon>Tracheophyta</taxon>
        <taxon>Spermatophyta</taxon>
        <taxon>Magnoliopsida</taxon>
        <taxon>Ranunculales</taxon>
        <taxon>Papaveraceae</taxon>
        <taxon>Papaveroideae</taxon>
        <taxon>Papaver</taxon>
    </lineage>
</organism>
<proteinExistence type="predicted"/>
<protein>
    <recommendedName>
        <fullName evidence="2">F-box associated beta-propeller type 3 domain-containing protein</fullName>
    </recommendedName>
</protein>
<feature type="region of interest" description="Disordered" evidence="1">
    <location>
        <begin position="1"/>
        <end position="99"/>
    </location>
</feature>
<accession>A0AAD4SNQ2</accession>
<dbReference type="InterPro" id="IPR017451">
    <property type="entry name" value="F-box-assoc_interact_dom"/>
</dbReference>
<sequence>MRRNYLSSHRRYSDDSDDDDDELHYQGSDYLCSRFSMRGKRKSSSSTDYPIRRRPTEERTSRYHSPNLYRSKRRRRYDTPPIRYPSTPSPERRRRYDLHASRLSPERREDWDEDDVRLYNVSTREASPWIKSTLLSEERDKSEKKFTSILRKVIYRFGFDPEKEEHKVFCFCRLSDRTKPSRIAERPDYTSCEVLAVGRDTKWRRINVVPNENNQIKINKVFPSFDTQRHSVYGNGSIYWRTEDCSRKKKGLDVGSDDPDVIVALDVGSEEFRVIPIPKFVLDEDHVYNGNIAQIMLRGRVTVIITLPYCHYPRYVEFHGVADQLLLSVYSEDQSLYRKFNFLHFYDSRKKTFKKIEIDGLSGVPFFRGTSIITTFTGSLYPVQPQQDKTQQEN</sequence>
<dbReference type="Proteomes" id="UP001202328">
    <property type="component" value="Unassembled WGS sequence"/>
</dbReference>
<gene>
    <name evidence="3" type="ORF">MKW98_012773</name>
</gene>
<dbReference type="PANTHER" id="PTHR31111:SF136">
    <property type="entry name" value="F-BOX ASSOCIATED DOMAIN-CONTAINING PROTEIN"/>
    <property type="match status" value="1"/>
</dbReference>
<dbReference type="PANTHER" id="PTHR31111">
    <property type="entry name" value="BNAA05G37150D PROTEIN-RELATED"/>
    <property type="match status" value="1"/>
</dbReference>
<evidence type="ECO:0000313" key="3">
    <source>
        <dbReference type="EMBL" id="KAI3912831.1"/>
    </source>
</evidence>
<comment type="caution">
    <text evidence="3">The sequence shown here is derived from an EMBL/GenBank/DDBJ whole genome shotgun (WGS) entry which is preliminary data.</text>
</comment>
<feature type="compositionally biased region" description="Basic and acidic residues" evidence="1">
    <location>
        <begin position="50"/>
        <end position="61"/>
    </location>
</feature>
<dbReference type="NCBIfam" id="TIGR01640">
    <property type="entry name" value="F_box_assoc_1"/>
    <property type="match status" value="1"/>
</dbReference>
<evidence type="ECO:0000256" key="1">
    <source>
        <dbReference type="SAM" id="MobiDB-lite"/>
    </source>
</evidence>
<feature type="domain" description="F-box associated beta-propeller type 3" evidence="2">
    <location>
        <begin position="151"/>
        <end position="293"/>
    </location>
</feature>
<dbReference type="EMBL" id="JAJJMB010009601">
    <property type="protein sequence ID" value="KAI3912831.1"/>
    <property type="molecule type" value="Genomic_DNA"/>
</dbReference>
<keyword evidence="4" id="KW-1185">Reference proteome</keyword>
<dbReference type="Pfam" id="PF08268">
    <property type="entry name" value="FBA_3"/>
    <property type="match status" value="1"/>
</dbReference>
<dbReference type="InterPro" id="IPR013187">
    <property type="entry name" value="F-box-assoc_dom_typ3"/>
</dbReference>
<evidence type="ECO:0000313" key="4">
    <source>
        <dbReference type="Proteomes" id="UP001202328"/>
    </source>
</evidence>
<dbReference type="AlphaFoldDB" id="A0AAD4SNQ2"/>
<name>A0AAD4SNQ2_9MAGN</name>
<evidence type="ECO:0000259" key="2">
    <source>
        <dbReference type="Pfam" id="PF08268"/>
    </source>
</evidence>